<proteinExistence type="predicted"/>
<evidence type="ECO:0000313" key="2">
    <source>
        <dbReference type="Proteomes" id="UP000275408"/>
    </source>
</evidence>
<name>A0A3M6UM78_POCDA</name>
<evidence type="ECO:0000313" key="1">
    <source>
        <dbReference type="EMBL" id="RMX54745.1"/>
    </source>
</evidence>
<comment type="caution">
    <text evidence="1">The sequence shown here is derived from an EMBL/GenBank/DDBJ whole genome shotgun (WGS) entry which is preliminary data.</text>
</comment>
<gene>
    <name evidence="1" type="ORF">pdam_00024336</name>
</gene>
<dbReference type="Proteomes" id="UP000275408">
    <property type="component" value="Unassembled WGS sequence"/>
</dbReference>
<accession>A0A3M6UM78</accession>
<sequence>MGNTLYSTISALGNFEVKTLPKGATVLDERTEEAEFYQIQGILDELVSKVLEYFEEIVILTNEEHRSVLNGWLSPQEGKCKLLFRGSRVGSQAETFHSNKEPTVTIVKGGNYIFRGFTEISWDSKYVSCDRVK</sequence>
<dbReference type="AlphaFoldDB" id="A0A3M6UM78"/>
<organism evidence="1 2">
    <name type="scientific">Pocillopora damicornis</name>
    <name type="common">Cauliflower coral</name>
    <name type="synonym">Millepora damicornis</name>
    <dbReference type="NCBI Taxonomy" id="46731"/>
    <lineage>
        <taxon>Eukaryota</taxon>
        <taxon>Metazoa</taxon>
        <taxon>Cnidaria</taxon>
        <taxon>Anthozoa</taxon>
        <taxon>Hexacorallia</taxon>
        <taxon>Scleractinia</taxon>
        <taxon>Astrocoeniina</taxon>
        <taxon>Pocilloporidae</taxon>
        <taxon>Pocillopora</taxon>
    </lineage>
</organism>
<protein>
    <recommendedName>
        <fullName evidence="3">TLDc domain-containing protein</fullName>
    </recommendedName>
</protein>
<keyword evidence="2" id="KW-1185">Reference proteome</keyword>
<reference evidence="1 2" key="1">
    <citation type="journal article" date="2018" name="Sci. Rep.">
        <title>Comparative analysis of the Pocillopora damicornis genome highlights role of immune system in coral evolution.</title>
        <authorList>
            <person name="Cunning R."/>
            <person name="Bay R.A."/>
            <person name="Gillette P."/>
            <person name="Baker A.C."/>
            <person name="Traylor-Knowles N."/>
        </authorList>
    </citation>
    <scope>NUCLEOTIDE SEQUENCE [LARGE SCALE GENOMIC DNA]</scope>
    <source>
        <strain evidence="1">RSMAS</strain>
        <tissue evidence="1">Whole animal</tissue>
    </source>
</reference>
<evidence type="ECO:0008006" key="3">
    <source>
        <dbReference type="Google" id="ProtNLM"/>
    </source>
</evidence>
<dbReference type="EMBL" id="RCHS01001207">
    <property type="protein sequence ID" value="RMX54745.1"/>
    <property type="molecule type" value="Genomic_DNA"/>
</dbReference>